<feature type="binding site" evidence="5">
    <location>
        <position position="54"/>
    </location>
    <ligand>
        <name>substrate</name>
    </ligand>
</feature>
<dbReference type="Pfam" id="PF02826">
    <property type="entry name" value="2-Hacid_dh_C"/>
    <property type="match status" value="1"/>
</dbReference>
<dbReference type="GO" id="GO:0051287">
    <property type="term" value="F:NAD binding"/>
    <property type="evidence" value="ECO:0007669"/>
    <property type="project" value="InterPro"/>
</dbReference>
<feature type="binding site" evidence="5">
    <location>
        <position position="184"/>
    </location>
    <ligand>
        <name>NAD(+)</name>
        <dbReference type="ChEBI" id="CHEBI:57540"/>
    </ligand>
</feature>
<sequence>MSKNIVKIVADENIPALESMFGADTGMQIELDRVAGRELSPEQLEGADVLLVRSITQVNEALLSRASQLKMVGTATIGVDHIDQAYLKSRGIPFFNAPGCNADAVVEYVLNIIYNTLFERRVALKDLTVGIIGVGNVGGRLYERLRLLGVSLLMNDPPREQRGESGFVDLNTVIQQADILCLHTPLVKSGEHPTHHLLAEKELLALKPNALLINAGRGPVIDNSALFACMERRDDLTLVLDVWEHEPQLNPLLVDKAMVATPHIAGYSYDGKLRGTHMLRCRFSEIFGIPQPKPLSHYLPQALIHEVTVANDVAIHDLMNIVYDPYRDDRALRKTLLEENQPKLFDLLRKNYPVRREFSSLRVLGVSDVDKANVLKNLGFTIDLT</sequence>
<dbReference type="Proteomes" id="UP000595332">
    <property type="component" value="Chromosome"/>
</dbReference>
<dbReference type="GO" id="GO:0046983">
    <property type="term" value="F:protein dimerization activity"/>
    <property type="evidence" value="ECO:0007669"/>
    <property type="project" value="InterPro"/>
</dbReference>
<protein>
    <recommendedName>
        <fullName evidence="5">Erythronate-4-phosphate dehydrogenase</fullName>
        <ecNumber evidence="5">1.1.1.290</ecNumber>
    </recommendedName>
</protein>
<dbReference type="AlphaFoldDB" id="A0A7R6PRS4"/>
<feature type="binding site" evidence="5">
    <location>
        <position position="241"/>
    </location>
    <ligand>
        <name>NAD(+)</name>
        <dbReference type="ChEBI" id="CHEBI:57540"/>
    </ligand>
</feature>
<feature type="domain" description="Erythronate-4-phosphate dehydrogenase dimerisation" evidence="7">
    <location>
        <begin position="299"/>
        <end position="379"/>
    </location>
</feature>
<comment type="similarity">
    <text evidence="5">Belongs to the D-isomer specific 2-hydroxyacid dehydrogenase family. PdxB subfamily.</text>
</comment>
<evidence type="ECO:0000256" key="3">
    <source>
        <dbReference type="ARBA" id="ARBA00023027"/>
    </source>
</evidence>
<dbReference type="PROSITE" id="PS00671">
    <property type="entry name" value="D_2_HYDROXYACID_DH_3"/>
    <property type="match status" value="1"/>
</dbReference>
<dbReference type="GO" id="GO:0008615">
    <property type="term" value="P:pyridoxine biosynthetic process"/>
    <property type="evidence" value="ECO:0007669"/>
    <property type="project" value="UniProtKB-UniRule"/>
</dbReference>
<feature type="binding site" evidence="5">
    <location>
        <position position="267"/>
    </location>
    <ligand>
        <name>substrate</name>
    </ligand>
</feature>
<dbReference type="EC" id="1.1.1.290" evidence="5"/>
<dbReference type="InterPro" id="IPR050418">
    <property type="entry name" value="D-iso_2-hydroxyacid_DH_PdxB"/>
</dbReference>
<evidence type="ECO:0000259" key="7">
    <source>
        <dbReference type="Pfam" id="PF11890"/>
    </source>
</evidence>
<evidence type="ECO:0000256" key="2">
    <source>
        <dbReference type="ARBA" id="ARBA00023002"/>
    </source>
</evidence>
<dbReference type="InterPro" id="IPR006140">
    <property type="entry name" value="D-isomer_DH_NAD-bd"/>
</dbReference>
<dbReference type="KEGG" id="njp:NEJAP_1243"/>
<keyword evidence="1 5" id="KW-0963">Cytoplasm</keyword>
<dbReference type="CDD" id="cd12158">
    <property type="entry name" value="ErythrP_dh"/>
    <property type="match status" value="1"/>
</dbReference>
<dbReference type="InterPro" id="IPR038251">
    <property type="entry name" value="PdxB_dimer_sf"/>
</dbReference>
<feature type="active site" evidence="5">
    <location>
        <position position="217"/>
    </location>
</feature>
<keyword evidence="3 5" id="KW-0520">NAD</keyword>
<dbReference type="RefSeq" id="WP_236591088.1">
    <property type="nucleotide sequence ID" value="NZ_AP014546.1"/>
</dbReference>
<organism evidence="8 9">
    <name type="scientific">Neptunomonas japonica JAMM 1380</name>
    <dbReference type="NCBI Taxonomy" id="1441457"/>
    <lineage>
        <taxon>Bacteria</taxon>
        <taxon>Pseudomonadati</taxon>
        <taxon>Pseudomonadota</taxon>
        <taxon>Gammaproteobacteria</taxon>
        <taxon>Oceanospirillales</taxon>
        <taxon>Oceanospirillaceae</taxon>
        <taxon>Neptunomonas</taxon>
    </lineage>
</organism>
<comment type="pathway">
    <text evidence="5">Cofactor biosynthesis; pyridoxine 5'-phosphate biosynthesis; pyridoxine 5'-phosphate from D-erythrose 4-phosphate: step 2/5.</text>
</comment>
<dbReference type="SUPFAM" id="SSF52283">
    <property type="entry name" value="Formate/glycerate dehydrogenase catalytic domain-like"/>
    <property type="match status" value="1"/>
</dbReference>
<feature type="active site" description="Proton donor" evidence="5">
    <location>
        <position position="263"/>
    </location>
</feature>
<comment type="function">
    <text evidence="5">Catalyzes the oxidation of erythronate-4-phosphate to 3-hydroxy-2-oxo-4-phosphonooxybutanoate.</text>
</comment>
<comment type="subcellular location">
    <subcellularLocation>
        <location evidence="5">Cytoplasm</location>
    </subcellularLocation>
</comment>
<dbReference type="InterPro" id="IPR029753">
    <property type="entry name" value="D-isomer_DH_CS"/>
</dbReference>
<keyword evidence="9" id="KW-1185">Reference proteome</keyword>
<keyword evidence="4 5" id="KW-0664">Pyridoxine biosynthesis</keyword>
<comment type="caution">
    <text evidence="5">Lacks conserved residue(s) required for the propagation of feature annotation.</text>
</comment>
<dbReference type="GO" id="GO:0033711">
    <property type="term" value="F:4-phosphoerythronate dehydrogenase activity"/>
    <property type="evidence" value="ECO:0007669"/>
    <property type="project" value="UniProtKB-EC"/>
</dbReference>
<dbReference type="HAMAP" id="MF_01825">
    <property type="entry name" value="PdxB"/>
    <property type="match status" value="1"/>
</dbReference>
<feature type="domain" description="D-isomer specific 2-hydroxyacid dehydrogenase NAD-binding" evidence="6">
    <location>
        <begin position="122"/>
        <end position="265"/>
    </location>
</feature>
<evidence type="ECO:0000259" key="6">
    <source>
        <dbReference type="Pfam" id="PF02826"/>
    </source>
</evidence>
<dbReference type="GO" id="GO:0005737">
    <property type="term" value="C:cytoplasm"/>
    <property type="evidence" value="ECO:0007669"/>
    <property type="project" value="UniProtKB-SubCell"/>
</dbReference>
<evidence type="ECO:0000313" key="9">
    <source>
        <dbReference type="Proteomes" id="UP000595332"/>
    </source>
</evidence>
<feature type="active site" evidence="5">
    <location>
        <position position="246"/>
    </location>
</feature>
<accession>A0A7R6PRS4</accession>
<dbReference type="InterPro" id="IPR024531">
    <property type="entry name" value="Erythronate-4-P_DHase_dimer"/>
</dbReference>
<evidence type="ECO:0000256" key="1">
    <source>
        <dbReference type="ARBA" id="ARBA00022490"/>
    </source>
</evidence>
<keyword evidence="2 5" id="KW-0560">Oxidoreductase</keyword>
<comment type="catalytic activity">
    <reaction evidence="5">
        <text>4-phospho-D-erythronate + NAD(+) = (R)-3-hydroxy-2-oxo-4-phosphooxybutanoate + NADH + H(+)</text>
        <dbReference type="Rhea" id="RHEA:18829"/>
        <dbReference type="ChEBI" id="CHEBI:15378"/>
        <dbReference type="ChEBI" id="CHEBI:57540"/>
        <dbReference type="ChEBI" id="CHEBI:57945"/>
        <dbReference type="ChEBI" id="CHEBI:58538"/>
        <dbReference type="ChEBI" id="CHEBI:58766"/>
        <dbReference type="EC" id="1.1.1.290"/>
    </reaction>
</comment>
<name>A0A7R6PRS4_9GAMM</name>
<dbReference type="InterPro" id="IPR020921">
    <property type="entry name" value="Erythronate-4-P_DHase"/>
</dbReference>
<dbReference type="SUPFAM" id="SSF51735">
    <property type="entry name" value="NAD(P)-binding Rossmann-fold domains"/>
    <property type="match status" value="1"/>
</dbReference>
<feature type="binding site" evidence="5">
    <location>
        <position position="156"/>
    </location>
    <ligand>
        <name>NAD(+)</name>
        <dbReference type="ChEBI" id="CHEBI:57540"/>
    </ligand>
</feature>
<evidence type="ECO:0000313" key="8">
    <source>
        <dbReference type="EMBL" id="BBB29195.1"/>
    </source>
</evidence>
<dbReference type="EMBL" id="AP014546">
    <property type="protein sequence ID" value="BBB29195.1"/>
    <property type="molecule type" value="Genomic_DNA"/>
</dbReference>
<dbReference type="Pfam" id="PF11890">
    <property type="entry name" value="DUF3410"/>
    <property type="match status" value="1"/>
</dbReference>
<feature type="binding site" evidence="5">
    <location>
        <position position="76"/>
    </location>
    <ligand>
        <name>substrate</name>
    </ligand>
</feature>
<dbReference type="Gene3D" id="3.40.50.720">
    <property type="entry name" value="NAD(P)-binding Rossmann-like Domain"/>
    <property type="match status" value="2"/>
</dbReference>
<dbReference type="InterPro" id="IPR036291">
    <property type="entry name" value="NAD(P)-bd_dom_sf"/>
</dbReference>
<gene>
    <name evidence="5 8" type="primary">pdxB</name>
    <name evidence="8" type="ORF">NEJAP_1243</name>
</gene>
<reference evidence="8 9" key="1">
    <citation type="journal article" date="2008" name="Int. J. Syst. Evol. Microbiol.">
        <title>Neptunomonas japonica sp. nov., an Osedax japonicus symbiont-like bacterium isolated from sediment adjacent to sperm whale carcasses off Kagoshima, Japan.</title>
        <authorList>
            <person name="Miyazaki M."/>
            <person name="Nogi Y."/>
            <person name="Fujiwara Y."/>
            <person name="Kawato M."/>
            <person name="Kubokawa K."/>
            <person name="Horikoshi K."/>
        </authorList>
    </citation>
    <scope>NUCLEOTIDE SEQUENCE [LARGE SCALE GENOMIC DNA]</scope>
    <source>
        <strain evidence="8 9">JAMM 1380</strain>
    </source>
</reference>
<dbReference type="UniPathway" id="UPA00244">
    <property type="reaction ID" value="UER00310"/>
</dbReference>
<dbReference type="PANTHER" id="PTHR43761">
    <property type="entry name" value="D-ISOMER SPECIFIC 2-HYDROXYACID DEHYDROGENASE FAMILY PROTEIN (AFU_ORTHOLOGUE AFUA_1G13630)"/>
    <property type="match status" value="1"/>
</dbReference>
<evidence type="ECO:0000256" key="4">
    <source>
        <dbReference type="ARBA" id="ARBA00023096"/>
    </source>
</evidence>
<evidence type="ECO:0000256" key="5">
    <source>
        <dbReference type="HAMAP-Rule" id="MF_01825"/>
    </source>
</evidence>
<comment type="subunit">
    <text evidence="5">Homodimer.</text>
</comment>
<feature type="binding site" evidence="5">
    <location>
        <position position="266"/>
    </location>
    <ligand>
        <name>NAD(+)</name>
        <dbReference type="ChEBI" id="CHEBI:57540"/>
    </ligand>
</feature>
<dbReference type="PANTHER" id="PTHR43761:SF1">
    <property type="entry name" value="D-ISOMER SPECIFIC 2-HYDROXYACID DEHYDROGENASE CATALYTIC DOMAIN-CONTAINING PROTEIN-RELATED"/>
    <property type="match status" value="1"/>
</dbReference>
<dbReference type="Gene3D" id="3.30.1370.170">
    <property type="match status" value="1"/>
</dbReference>
<proteinExistence type="inferred from homology"/>